<dbReference type="InterPro" id="IPR002121">
    <property type="entry name" value="HRDC_dom"/>
</dbReference>
<evidence type="ECO:0000313" key="4">
    <source>
        <dbReference type="Proteomes" id="UP001220962"/>
    </source>
</evidence>
<dbReference type="EMBL" id="CP118101">
    <property type="protein sequence ID" value="WDH84180.1"/>
    <property type="molecule type" value="Genomic_DNA"/>
</dbReference>
<dbReference type="GO" id="GO:0000166">
    <property type="term" value="F:nucleotide binding"/>
    <property type="evidence" value="ECO:0007669"/>
    <property type="project" value="InterPro"/>
</dbReference>
<dbReference type="SMART" id="SM00341">
    <property type="entry name" value="HRDC"/>
    <property type="match status" value="1"/>
</dbReference>
<dbReference type="EMBL" id="CP118108">
    <property type="protein sequence ID" value="WDI03820.1"/>
    <property type="molecule type" value="Genomic_DNA"/>
</dbReference>
<accession>A0AAX3N626</accession>
<dbReference type="Pfam" id="PF00570">
    <property type="entry name" value="HRDC"/>
    <property type="match status" value="1"/>
</dbReference>
<dbReference type="InterPro" id="IPR010997">
    <property type="entry name" value="HRDC-like_sf"/>
</dbReference>
<protein>
    <submittedName>
        <fullName evidence="2">HRDC domain-containing protein</fullName>
    </submittedName>
</protein>
<dbReference type="RefSeq" id="WP_047909999.1">
    <property type="nucleotide sequence ID" value="NZ_CP118101.1"/>
</dbReference>
<dbReference type="PROSITE" id="PS50967">
    <property type="entry name" value="HRDC"/>
    <property type="match status" value="1"/>
</dbReference>
<dbReference type="GO" id="GO:0003676">
    <property type="term" value="F:nucleic acid binding"/>
    <property type="evidence" value="ECO:0007669"/>
    <property type="project" value="InterPro"/>
</dbReference>
<dbReference type="AlphaFoldDB" id="A0AAX3N626"/>
<dbReference type="Gene3D" id="1.10.150.80">
    <property type="entry name" value="HRDC domain"/>
    <property type="match status" value="1"/>
</dbReference>
<name>A0AAX3N626_9BACL</name>
<dbReference type="Proteomes" id="UP001221519">
    <property type="component" value="Chromosome"/>
</dbReference>
<keyword evidence="5" id="KW-1185">Reference proteome</keyword>
<evidence type="ECO:0000313" key="3">
    <source>
        <dbReference type="EMBL" id="WDI03820.1"/>
    </source>
</evidence>
<dbReference type="Gene3D" id="1.10.10.1390">
    <property type="entry name" value="ATP-dependent DNA helicase RecQ"/>
    <property type="match status" value="1"/>
</dbReference>
<proteinExistence type="predicted"/>
<sequence length="334" mass="39031">MKIVFMNQLSNTAPGAEVTYAQLWIGEEEGRWKLGWNKNSLEEEVSDIWYEGTSWNEMMHIYRLQLAIKMSEGYRPLIEGVFHEAGDTRTRSQGATKLQCYSELYGREELYQELCVWRRRKAQTERKAPYFIASNRLLRMISAYVPHTLEELRELPGVGDNKAAEYGEEILAITANEAREHAFPLDWVHEALNEEEYESWVFKQKEQKYKQELERFTLKKTVLSGIASNLSLDEISTSSGLTRRELVDFLEELEKGGYDTEALIAKELVWMTDEEQEQIWNAYDELGTGFLKPVLQRVYGEDPSSVGPLDQLYERLRMVRIRFRRQTEADRQVG</sequence>
<evidence type="ECO:0000259" key="1">
    <source>
        <dbReference type="PROSITE" id="PS50967"/>
    </source>
</evidence>
<organism evidence="2 4">
    <name type="scientific">Paenibacillus urinalis</name>
    <dbReference type="NCBI Taxonomy" id="521520"/>
    <lineage>
        <taxon>Bacteria</taxon>
        <taxon>Bacillati</taxon>
        <taxon>Bacillota</taxon>
        <taxon>Bacilli</taxon>
        <taxon>Bacillales</taxon>
        <taxon>Paenibacillaceae</taxon>
        <taxon>Paenibacillus</taxon>
    </lineage>
</organism>
<reference evidence="2 5" key="1">
    <citation type="submission" date="2023-02" db="EMBL/GenBank/DDBJ databases">
        <title>Pathogen: clinical or host-associated sample.</title>
        <authorList>
            <person name="Hergert J."/>
            <person name="Casey R."/>
            <person name="Wagner J."/>
            <person name="Young E.L."/>
            <person name="Oakeson K.F."/>
        </authorList>
    </citation>
    <scope>NUCLEOTIDE SEQUENCE</scope>
    <source>
        <strain evidence="3 5">2022CK-00829</strain>
        <strain evidence="2">2022CK-00830</strain>
    </source>
</reference>
<evidence type="ECO:0000313" key="5">
    <source>
        <dbReference type="Proteomes" id="UP001221519"/>
    </source>
</evidence>
<dbReference type="Proteomes" id="UP001220962">
    <property type="component" value="Chromosome"/>
</dbReference>
<feature type="domain" description="HRDC" evidence="1">
    <location>
        <begin position="104"/>
        <end position="184"/>
    </location>
</feature>
<dbReference type="InterPro" id="IPR044876">
    <property type="entry name" value="HRDC_dom_sf"/>
</dbReference>
<evidence type="ECO:0000313" key="2">
    <source>
        <dbReference type="EMBL" id="WDH84180.1"/>
    </source>
</evidence>
<dbReference type="SUPFAM" id="SSF47819">
    <property type="entry name" value="HRDC-like"/>
    <property type="match status" value="1"/>
</dbReference>
<gene>
    <name evidence="2" type="ORF">PUW23_08200</name>
    <name evidence="3" type="ORF">PUW25_07675</name>
</gene>